<keyword evidence="2" id="KW-1185">Reference proteome</keyword>
<dbReference type="Proteomes" id="UP000708148">
    <property type="component" value="Unassembled WGS sequence"/>
</dbReference>
<protein>
    <submittedName>
        <fullName evidence="1">Uncharacterized protein</fullName>
    </submittedName>
</protein>
<gene>
    <name evidence="1" type="ORF">OSTQU699_LOCUS10498</name>
</gene>
<organism evidence="1 2">
    <name type="scientific">Ostreobium quekettii</name>
    <dbReference type="NCBI Taxonomy" id="121088"/>
    <lineage>
        <taxon>Eukaryota</taxon>
        <taxon>Viridiplantae</taxon>
        <taxon>Chlorophyta</taxon>
        <taxon>core chlorophytes</taxon>
        <taxon>Ulvophyceae</taxon>
        <taxon>TCBD clade</taxon>
        <taxon>Bryopsidales</taxon>
        <taxon>Ostreobineae</taxon>
        <taxon>Ostreobiaceae</taxon>
        <taxon>Ostreobium</taxon>
    </lineage>
</organism>
<dbReference type="AlphaFoldDB" id="A0A8S1JDC8"/>
<accession>A0A8S1JDC8</accession>
<sequence length="100" mass="11152">MVLGSCELDATGEIAIASTHNLGGRLAGTGRLQRWQFRVWDGSQIRSHRNEGTFSYDFVLNEAKVVRPVHQGSHLALWVDFATLALRIQTPSVWSGRKMS</sequence>
<comment type="caution">
    <text evidence="1">The sequence shown here is derived from an EMBL/GenBank/DDBJ whole genome shotgun (WGS) entry which is preliminary data.</text>
</comment>
<reference evidence="1" key="1">
    <citation type="submission" date="2020-12" db="EMBL/GenBank/DDBJ databases">
        <authorList>
            <person name="Iha C."/>
        </authorList>
    </citation>
    <scope>NUCLEOTIDE SEQUENCE</scope>
</reference>
<name>A0A8S1JDC8_9CHLO</name>
<evidence type="ECO:0000313" key="2">
    <source>
        <dbReference type="Proteomes" id="UP000708148"/>
    </source>
</evidence>
<proteinExistence type="predicted"/>
<dbReference type="EMBL" id="CAJHUC010003034">
    <property type="protein sequence ID" value="CAD7705143.1"/>
    <property type="molecule type" value="Genomic_DNA"/>
</dbReference>
<evidence type="ECO:0000313" key="1">
    <source>
        <dbReference type="EMBL" id="CAD7705143.1"/>
    </source>
</evidence>